<dbReference type="PROSITE" id="PS50293">
    <property type="entry name" value="TPR_REGION"/>
    <property type="match status" value="1"/>
</dbReference>
<dbReference type="SUPFAM" id="SSF48452">
    <property type="entry name" value="TPR-like"/>
    <property type="match status" value="1"/>
</dbReference>
<keyword evidence="1" id="KW-0802">TPR repeat</keyword>
<evidence type="ECO:0000256" key="1">
    <source>
        <dbReference type="PROSITE-ProRule" id="PRU00339"/>
    </source>
</evidence>
<dbReference type="InterPro" id="IPR019734">
    <property type="entry name" value="TPR_rpt"/>
</dbReference>
<dbReference type="PANTHER" id="PTHR11102">
    <property type="entry name" value="SEL-1-LIKE PROTEIN"/>
    <property type="match status" value="1"/>
</dbReference>
<organism evidence="2">
    <name type="scientific">Harvfovirus sp</name>
    <dbReference type="NCBI Taxonomy" id="2487768"/>
    <lineage>
        <taxon>Viruses</taxon>
        <taxon>Varidnaviria</taxon>
        <taxon>Bamfordvirae</taxon>
        <taxon>Nucleocytoviricota</taxon>
        <taxon>Megaviricetes</taxon>
        <taxon>Imitervirales</taxon>
        <taxon>Mimiviridae</taxon>
        <taxon>Klosneuvirinae</taxon>
    </lineage>
</organism>
<dbReference type="SMART" id="SM00028">
    <property type="entry name" value="TPR"/>
    <property type="match status" value="3"/>
</dbReference>
<dbReference type="PROSITE" id="PS50005">
    <property type="entry name" value="TPR"/>
    <property type="match status" value="1"/>
</dbReference>
<dbReference type="PANTHER" id="PTHR11102:SF160">
    <property type="entry name" value="ERAD-ASSOCIATED E3 UBIQUITIN-PROTEIN LIGASE COMPONENT HRD3"/>
    <property type="match status" value="1"/>
</dbReference>
<dbReference type="InterPro" id="IPR006597">
    <property type="entry name" value="Sel1-like"/>
</dbReference>
<gene>
    <name evidence="2" type="ORF">Harvfovirus17_20</name>
</gene>
<protein>
    <recommendedName>
        <fullName evidence="3">Tetratricopeptide repeat protein</fullName>
    </recommendedName>
</protein>
<sequence>MGGVGSTAVEKTKGVIGECLGRKVALNDCDEVKKEIIALTDDEKKVLVDWYLDKNTDVIVLMGKLYETGYLTLAKDLDKAILLYKLASEKNNGSGCFQLGSVYVKYPEKAQGKDEGTNLLMKSAELKDSNGLIWLAGCSEKKMNYRMALEYLIEAVEVNPKNPVAHFELGQYYFRRRHLSSDYLGKTISCCENAGMLGHAEAYVELASLFYLESDYERSVQYYVKALELDPINKVALSGLLTTPHASKRGAAAIECFKEAVKQGSSDAAGHLGNIYRYQDEKQAVYFYTCEYELGNPAGYLNLAELYAKREPMKALEFLHQLMKKSPNDNEYECEKLTARIMMTSQMEILDKLFGAKNDTADGVLV</sequence>
<dbReference type="SUPFAM" id="SSF81901">
    <property type="entry name" value="HCP-like"/>
    <property type="match status" value="1"/>
</dbReference>
<reference evidence="2" key="1">
    <citation type="submission" date="2018-10" db="EMBL/GenBank/DDBJ databases">
        <title>Hidden diversity of soil giant viruses.</title>
        <authorList>
            <person name="Schulz F."/>
            <person name="Alteio L."/>
            <person name="Goudeau D."/>
            <person name="Ryan E.M."/>
            <person name="Malmstrom R.R."/>
            <person name="Blanchard J."/>
            <person name="Woyke T."/>
        </authorList>
    </citation>
    <scope>NUCLEOTIDE SEQUENCE</scope>
    <source>
        <strain evidence="2">HAV1</strain>
    </source>
</reference>
<dbReference type="InterPro" id="IPR050767">
    <property type="entry name" value="Sel1_AlgK"/>
</dbReference>
<dbReference type="Pfam" id="PF13176">
    <property type="entry name" value="TPR_7"/>
    <property type="match status" value="1"/>
</dbReference>
<name>A0A3G5A1L9_9VIRU</name>
<dbReference type="Gene3D" id="1.25.40.10">
    <property type="entry name" value="Tetratricopeptide repeat domain"/>
    <property type="match status" value="1"/>
</dbReference>
<feature type="repeat" description="TPR" evidence="1">
    <location>
        <begin position="200"/>
        <end position="233"/>
    </location>
</feature>
<proteinExistence type="predicted"/>
<evidence type="ECO:0000313" key="2">
    <source>
        <dbReference type="EMBL" id="AYV81126.1"/>
    </source>
</evidence>
<dbReference type="InterPro" id="IPR011990">
    <property type="entry name" value="TPR-like_helical_dom_sf"/>
</dbReference>
<accession>A0A3G5A1L9</accession>
<dbReference type="SMART" id="SM00671">
    <property type="entry name" value="SEL1"/>
    <property type="match status" value="5"/>
</dbReference>
<evidence type="ECO:0008006" key="3">
    <source>
        <dbReference type="Google" id="ProtNLM"/>
    </source>
</evidence>
<dbReference type="EMBL" id="MK072259">
    <property type="protein sequence ID" value="AYV81126.1"/>
    <property type="molecule type" value="Genomic_DNA"/>
</dbReference>